<keyword evidence="9" id="KW-0812">Transmembrane</keyword>
<proteinExistence type="predicted"/>
<evidence type="ECO:0000256" key="6">
    <source>
        <dbReference type="ARBA" id="ARBA00022840"/>
    </source>
</evidence>
<dbReference type="PROSITE" id="PS00107">
    <property type="entry name" value="PROTEIN_KINASE_ATP"/>
    <property type="match status" value="1"/>
</dbReference>
<dbReference type="EMBL" id="BAAAQR010000018">
    <property type="protein sequence ID" value="GAA2155978.1"/>
    <property type="molecule type" value="Genomic_DNA"/>
</dbReference>
<evidence type="ECO:0000256" key="9">
    <source>
        <dbReference type="SAM" id="Phobius"/>
    </source>
</evidence>
<dbReference type="RefSeq" id="WP_344157818.1">
    <property type="nucleotide sequence ID" value="NZ_BAAAQR010000018.1"/>
</dbReference>
<keyword evidence="12" id="KW-1185">Reference proteome</keyword>
<evidence type="ECO:0000256" key="7">
    <source>
        <dbReference type="PROSITE-ProRule" id="PRU10141"/>
    </source>
</evidence>
<accession>A0ABP5M100</accession>
<keyword evidence="2" id="KW-0723">Serine/threonine-protein kinase</keyword>
<organism evidence="11 12">
    <name type="scientific">Nocardioides koreensis</name>
    <dbReference type="NCBI Taxonomy" id="433651"/>
    <lineage>
        <taxon>Bacteria</taxon>
        <taxon>Bacillati</taxon>
        <taxon>Actinomycetota</taxon>
        <taxon>Actinomycetes</taxon>
        <taxon>Propionibacteriales</taxon>
        <taxon>Nocardioidaceae</taxon>
        <taxon>Nocardioides</taxon>
    </lineage>
</organism>
<dbReference type="SMART" id="SM00220">
    <property type="entry name" value="S_TKc"/>
    <property type="match status" value="1"/>
</dbReference>
<evidence type="ECO:0000256" key="2">
    <source>
        <dbReference type="ARBA" id="ARBA00022527"/>
    </source>
</evidence>
<dbReference type="InterPro" id="IPR011009">
    <property type="entry name" value="Kinase-like_dom_sf"/>
</dbReference>
<name>A0ABP5M100_9ACTN</name>
<evidence type="ECO:0000256" key="8">
    <source>
        <dbReference type="SAM" id="MobiDB-lite"/>
    </source>
</evidence>
<evidence type="ECO:0000313" key="11">
    <source>
        <dbReference type="EMBL" id="GAA2155978.1"/>
    </source>
</evidence>
<dbReference type="Proteomes" id="UP001501771">
    <property type="component" value="Unassembled WGS sequence"/>
</dbReference>
<gene>
    <name evidence="11" type="ORF">GCM10009844_43770</name>
</gene>
<evidence type="ECO:0000313" key="12">
    <source>
        <dbReference type="Proteomes" id="UP001501771"/>
    </source>
</evidence>
<evidence type="ECO:0000256" key="3">
    <source>
        <dbReference type="ARBA" id="ARBA00022679"/>
    </source>
</evidence>
<feature type="binding site" evidence="7">
    <location>
        <position position="39"/>
    </location>
    <ligand>
        <name>ATP</name>
        <dbReference type="ChEBI" id="CHEBI:30616"/>
    </ligand>
</feature>
<sequence>MSAPEQLGRLRRIRRIGAGGFATVWLYRDDELESDVAVKCLADNWAGDPTVRERFLAESRLLRRARSPHLVHVHDVGVTGDDTPYFVMSYADLGTVADLVRPGVGVGPDELVDLVTQAAEGLAALHATGIVHRDIKPANLLLASDSSGRRRLMVADLGVAKAISPDGDVTRSVGTPSYMAPEQMDDSATLDARADVYALGAVAWALLTGQPPRARRRPGERPVPVTSLRAVPPVVDRVVMRAMEPEPDDRWPDVRSFARALADACRGVAPPPAPTAAPRGSPPTAAPPAARRKVSTLALAAASALVVVLAVALGVVLLRGGAAGSDDYEQAFEEAGVDYVRALQEHRCDDAAAYDPDLTRPEDVCDPAKNLHLKLARCLDVDGPVRVDMIGENRARVVFVGQGYVELVRGENTLFRAGFMVGSC</sequence>
<dbReference type="InterPro" id="IPR008271">
    <property type="entry name" value="Ser/Thr_kinase_AS"/>
</dbReference>
<dbReference type="PANTHER" id="PTHR43289:SF6">
    <property type="entry name" value="SERINE_THREONINE-PROTEIN KINASE NEKL-3"/>
    <property type="match status" value="1"/>
</dbReference>
<feature type="region of interest" description="Disordered" evidence="8">
    <location>
        <begin position="268"/>
        <end position="288"/>
    </location>
</feature>
<keyword evidence="9" id="KW-0472">Membrane</keyword>
<feature type="domain" description="Protein kinase" evidence="10">
    <location>
        <begin position="10"/>
        <end position="262"/>
    </location>
</feature>
<dbReference type="EC" id="2.7.11.1" evidence="1"/>
<dbReference type="PROSITE" id="PS00108">
    <property type="entry name" value="PROTEIN_KINASE_ST"/>
    <property type="match status" value="1"/>
</dbReference>
<dbReference type="CDD" id="cd14014">
    <property type="entry name" value="STKc_PknB_like"/>
    <property type="match status" value="1"/>
</dbReference>
<evidence type="ECO:0000259" key="10">
    <source>
        <dbReference type="PROSITE" id="PS50011"/>
    </source>
</evidence>
<protein>
    <recommendedName>
        <fullName evidence="1">non-specific serine/threonine protein kinase</fullName>
        <ecNumber evidence="1">2.7.11.1</ecNumber>
    </recommendedName>
</protein>
<keyword evidence="6 7" id="KW-0067">ATP-binding</keyword>
<keyword evidence="9" id="KW-1133">Transmembrane helix</keyword>
<keyword evidence="5" id="KW-0418">Kinase</keyword>
<dbReference type="PROSITE" id="PS50011">
    <property type="entry name" value="PROTEIN_KINASE_DOM"/>
    <property type="match status" value="1"/>
</dbReference>
<feature type="compositionally biased region" description="Pro residues" evidence="8">
    <location>
        <begin position="269"/>
        <end position="286"/>
    </location>
</feature>
<evidence type="ECO:0000256" key="5">
    <source>
        <dbReference type="ARBA" id="ARBA00022777"/>
    </source>
</evidence>
<dbReference type="Gene3D" id="1.10.510.10">
    <property type="entry name" value="Transferase(Phosphotransferase) domain 1"/>
    <property type="match status" value="1"/>
</dbReference>
<evidence type="ECO:0000256" key="1">
    <source>
        <dbReference type="ARBA" id="ARBA00012513"/>
    </source>
</evidence>
<reference evidence="12" key="1">
    <citation type="journal article" date="2019" name="Int. J. Syst. Evol. Microbiol.">
        <title>The Global Catalogue of Microorganisms (GCM) 10K type strain sequencing project: providing services to taxonomists for standard genome sequencing and annotation.</title>
        <authorList>
            <consortium name="The Broad Institute Genomics Platform"/>
            <consortium name="The Broad Institute Genome Sequencing Center for Infectious Disease"/>
            <person name="Wu L."/>
            <person name="Ma J."/>
        </authorList>
    </citation>
    <scope>NUCLEOTIDE SEQUENCE [LARGE SCALE GENOMIC DNA]</scope>
    <source>
        <strain evidence="12">JCM 16022</strain>
    </source>
</reference>
<comment type="caution">
    <text evidence="11">The sequence shown here is derived from an EMBL/GenBank/DDBJ whole genome shotgun (WGS) entry which is preliminary data.</text>
</comment>
<dbReference type="InterPro" id="IPR017441">
    <property type="entry name" value="Protein_kinase_ATP_BS"/>
</dbReference>
<keyword evidence="3" id="KW-0808">Transferase</keyword>
<dbReference type="SUPFAM" id="SSF56112">
    <property type="entry name" value="Protein kinase-like (PK-like)"/>
    <property type="match status" value="1"/>
</dbReference>
<evidence type="ECO:0000256" key="4">
    <source>
        <dbReference type="ARBA" id="ARBA00022741"/>
    </source>
</evidence>
<dbReference type="PANTHER" id="PTHR43289">
    <property type="entry name" value="MITOGEN-ACTIVATED PROTEIN KINASE KINASE KINASE 20-RELATED"/>
    <property type="match status" value="1"/>
</dbReference>
<feature type="transmembrane region" description="Helical" evidence="9">
    <location>
        <begin position="297"/>
        <end position="318"/>
    </location>
</feature>
<dbReference type="Gene3D" id="3.30.200.20">
    <property type="entry name" value="Phosphorylase Kinase, domain 1"/>
    <property type="match status" value="1"/>
</dbReference>
<keyword evidence="4 7" id="KW-0547">Nucleotide-binding</keyword>
<dbReference type="InterPro" id="IPR000719">
    <property type="entry name" value="Prot_kinase_dom"/>
</dbReference>
<dbReference type="Pfam" id="PF00069">
    <property type="entry name" value="Pkinase"/>
    <property type="match status" value="1"/>
</dbReference>